<sequence length="498" mass="55018">MPSSQNFGLFASHQWFVLSLASFGLVRAAAPYFPPRQTTLNNLTFVLNGSGAPGIFNSSETPAREYGVYNWCNMPHVRVREYKTPPKEFALEYVEVIQRHHKRTPYASNTFFKENIEWDCVGSGPVYGAIVEDEVGGVEWQAYTDSQNPFTNTVGPGFVNSSCQNPQITTQGLDDAFEHGRDLHQVYFPRLSLGPSFDSSHVLIRVTNNPITSQIATSLIRGLFPSLSTRPIPVAIQKPPFDSLEPTYPCPAADALRSGYASTNSGDKAAGWVEHLERASDVYDALGKVSGIEKNDSGGWHVSFDHYYDNLSAKECHAKSLPCSVNDTSVCVSRELVDTVYRLGNWEYSYIFRDAPDSAAYSAMHYGAWVKELKGRLEDKMVGKNNLRYVHNVAHDGSIAPLLGFLQIAEMVWPGMGSEIIFELYSQSKSHFIRVLWGGQPIETSLPLGSNKSGVLDMVPIQEFFDFCSGSSTVGVADIDSMIATDPNALVNTCRQST</sequence>
<dbReference type="SUPFAM" id="SSF53254">
    <property type="entry name" value="Phosphoglycerate mutase-like"/>
    <property type="match status" value="1"/>
</dbReference>
<name>A0A2A9NH52_9AGAR</name>
<keyword evidence="4" id="KW-1185">Reference proteome</keyword>
<feature type="signal peptide" evidence="2">
    <location>
        <begin position="1"/>
        <end position="28"/>
    </location>
</feature>
<dbReference type="InterPro" id="IPR050645">
    <property type="entry name" value="Histidine_acid_phosphatase"/>
</dbReference>
<keyword evidence="2" id="KW-0732">Signal</keyword>
<dbReference type="InterPro" id="IPR000560">
    <property type="entry name" value="His_Pase_clade-2"/>
</dbReference>
<dbReference type="CDD" id="cd07061">
    <property type="entry name" value="HP_HAP_like"/>
    <property type="match status" value="1"/>
</dbReference>
<dbReference type="PANTHER" id="PTHR11567">
    <property type="entry name" value="ACID PHOSPHATASE-RELATED"/>
    <property type="match status" value="1"/>
</dbReference>
<dbReference type="AlphaFoldDB" id="A0A2A9NH52"/>
<proteinExistence type="inferred from homology"/>
<dbReference type="Gene3D" id="3.40.50.1240">
    <property type="entry name" value="Phosphoglycerate mutase-like"/>
    <property type="match status" value="1"/>
</dbReference>
<reference evidence="3 4" key="1">
    <citation type="submission" date="2014-02" db="EMBL/GenBank/DDBJ databases">
        <title>Transposable element dynamics among asymbiotic and ectomycorrhizal Amanita fungi.</title>
        <authorList>
            <consortium name="DOE Joint Genome Institute"/>
            <person name="Hess J."/>
            <person name="Skrede I."/>
            <person name="Wolfe B."/>
            <person name="LaButti K."/>
            <person name="Ohm R.A."/>
            <person name="Grigoriev I.V."/>
            <person name="Pringle A."/>
        </authorList>
    </citation>
    <scope>NUCLEOTIDE SEQUENCE [LARGE SCALE GENOMIC DNA]</scope>
    <source>
        <strain evidence="3 4">SKay4041</strain>
    </source>
</reference>
<dbReference type="EMBL" id="KZ302104">
    <property type="protein sequence ID" value="PFH47577.1"/>
    <property type="molecule type" value="Genomic_DNA"/>
</dbReference>
<dbReference type="Proteomes" id="UP000242287">
    <property type="component" value="Unassembled WGS sequence"/>
</dbReference>
<dbReference type="PANTHER" id="PTHR11567:SF195">
    <property type="entry name" value="ACID PHOSPHATASE, PUTATIVE (AFU_ORTHOLOGUE AFUA_3G14570)-RELATED"/>
    <property type="match status" value="1"/>
</dbReference>
<dbReference type="GO" id="GO:0016791">
    <property type="term" value="F:phosphatase activity"/>
    <property type="evidence" value="ECO:0007669"/>
    <property type="project" value="TreeGrafter"/>
</dbReference>
<comment type="similarity">
    <text evidence="1">Belongs to the histidine acid phosphatase family.</text>
</comment>
<accession>A0A2A9NH52</accession>
<protein>
    <recommendedName>
        <fullName evidence="5">Acid phosphatase</fullName>
    </recommendedName>
</protein>
<feature type="chain" id="PRO_5012450969" description="Acid phosphatase" evidence="2">
    <location>
        <begin position="29"/>
        <end position="498"/>
    </location>
</feature>
<evidence type="ECO:0000256" key="2">
    <source>
        <dbReference type="SAM" id="SignalP"/>
    </source>
</evidence>
<organism evidence="3 4">
    <name type="scientific">Amanita thiersii Skay4041</name>
    <dbReference type="NCBI Taxonomy" id="703135"/>
    <lineage>
        <taxon>Eukaryota</taxon>
        <taxon>Fungi</taxon>
        <taxon>Dikarya</taxon>
        <taxon>Basidiomycota</taxon>
        <taxon>Agaricomycotina</taxon>
        <taxon>Agaricomycetes</taxon>
        <taxon>Agaricomycetidae</taxon>
        <taxon>Agaricales</taxon>
        <taxon>Pluteineae</taxon>
        <taxon>Amanitaceae</taxon>
        <taxon>Amanita</taxon>
    </lineage>
</organism>
<gene>
    <name evidence="3" type="ORF">AMATHDRAFT_87663</name>
</gene>
<dbReference type="InterPro" id="IPR029033">
    <property type="entry name" value="His_PPase_superfam"/>
</dbReference>
<evidence type="ECO:0000256" key="1">
    <source>
        <dbReference type="ARBA" id="ARBA00005375"/>
    </source>
</evidence>
<dbReference type="Pfam" id="PF00328">
    <property type="entry name" value="His_Phos_2"/>
    <property type="match status" value="1"/>
</dbReference>
<evidence type="ECO:0000313" key="4">
    <source>
        <dbReference type="Proteomes" id="UP000242287"/>
    </source>
</evidence>
<dbReference type="OrthoDB" id="10262962at2759"/>
<evidence type="ECO:0008006" key="5">
    <source>
        <dbReference type="Google" id="ProtNLM"/>
    </source>
</evidence>
<evidence type="ECO:0000313" key="3">
    <source>
        <dbReference type="EMBL" id="PFH47577.1"/>
    </source>
</evidence>